<gene>
    <name evidence="1" type="ORF">MNBD_GAMMA12-3856</name>
</gene>
<sequence>MITISLLSDLRVSFYEDLSTVTQPVLLSIVELGGYPDFSRVYKAAGYETISVTSMRKAISTIKKTPPTVIVAEFNFQSDFRDRTSTLESLMATLQGVDADPLLIVLFEKEFATHFKRVQDRFIIHHSIAFPVTAEQLTACLAH</sequence>
<evidence type="ECO:0008006" key="2">
    <source>
        <dbReference type="Google" id="ProtNLM"/>
    </source>
</evidence>
<dbReference type="AlphaFoldDB" id="A0A3B0YEY1"/>
<proteinExistence type="predicted"/>
<evidence type="ECO:0000313" key="1">
    <source>
        <dbReference type="EMBL" id="VAW77981.1"/>
    </source>
</evidence>
<dbReference type="EMBL" id="UOFL01000143">
    <property type="protein sequence ID" value="VAW77981.1"/>
    <property type="molecule type" value="Genomic_DNA"/>
</dbReference>
<reference evidence="1" key="1">
    <citation type="submission" date="2018-06" db="EMBL/GenBank/DDBJ databases">
        <authorList>
            <person name="Zhirakovskaya E."/>
        </authorList>
    </citation>
    <scope>NUCLEOTIDE SEQUENCE</scope>
</reference>
<name>A0A3B0YEY1_9ZZZZ</name>
<protein>
    <recommendedName>
        <fullName evidence="2">Response regulatory domain-containing protein</fullName>
    </recommendedName>
</protein>
<organism evidence="1">
    <name type="scientific">hydrothermal vent metagenome</name>
    <dbReference type="NCBI Taxonomy" id="652676"/>
    <lineage>
        <taxon>unclassified sequences</taxon>
        <taxon>metagenomes</taxon>
        <taxon>ecological metagenomes</taxon>
    </lineage>
</organism>
<accession>A0A3B0YEY1</accession>